<gene>
    <name evidence="1" type="ORF">PQQ68_27760</name>
</gene>
<accession>A0ABW9DFP0</accession>
<dbReference type="RefSeq" id="WP_408217085.1">
    <property type="nucleotide sequence ID" value="NZ_JAQQBZ010000025.1"/>
</dbReference>
<sequence>MRLSDALIFENPISVHEADNSNGFVETVSTAEHLQRIDAQAWTALIDLVKKLRPMHAQDVDRLVAKRLEERRLFGDDNRMNRLTEQRDAVGLCLDIAGLDRRGILRSGNTSRVDSAGSVLELLNAQPVSERSLVEQDARIFRTVLATGSDTGEFVGAAGRSVRTYVTDATPIETATGVDLLIYQEQYNSFLMLQYKGMQLDDVVRGWSYRVDGTNLDHQISAMKRIRSASSPPAVLSALRDLRLNDEPFYFKFCERTRPDASDDSLIAGITMSAPHVEHFLSLPEAIRQGHGRRIGYENCPRYFNNSEFVTLARSGWIGCGAATTNLMAEILAVRERGRSAILAVIGGPSELRASDRGRRG</sequence>
<comment type="caution">
    <text evidence="1">The sequence shown here is derived from an EMBL/GenBank/DDBJ whole genome shotgun (WGS) entry which is preliminary data.</text>
</comment>
<keyword evidence="2" id="KW-1185">Reference proteome</keyword>
<organism evidence="1 2">
    <name type="scientific">Paraburkholderia dilworthii</name>
    <dbReference type="NCBI Taxonomy" id="948106"/>
    <lineage>
        <taxon>Bacteria</taxon>
        <taxon>Pseudomonadati</taxon>
        <taxon>Pseudomonadota</taxon>
        <taxon>Betaproteobacteria</taxon>
        <taxon>Burkholderiales</taxon>
        <taxon>Burkholderiaceae</taxon>
        <taxon>Paraburkholderia</taxon>
    </lineage>
</organism>
<evidence type="ECO:0000313" key="2">
    <source>
        <dbReference type="Proteomes" id="UP001629367"/>
    </source>
</evidence>
<name>A0ABW9DFP0_9BURK</name>
<proteinExistence type="predicted"/>
<dbReference type="EMBL" id="JAQQBZ010000025">
    <property type="protein sequence ID" value="MFM0596834.1"/>
    <property type="molecule type" value="Genomic_DNA"/>
</dbReference>
<evidence type="ECO:0000313" key="1">
    <source>
        <dbReference type="EMBL" id="MFM0596834.1"/>
    </source>
</evidence>
<protein>
    <submittedName>
        <fullName evidence="1">Uncharacterized protein</fullName>
    </submittedName>
</protein>
<dbReference type="Proteomes" id="UP001629367">
    <property type="component" value="Unassembled WGS sequence"/>
</dbReference>
<reference evidence="1 2" key="1">
    <citation type="journal article" date="2024" name="Chem. Sci.">
        <title>Discovery of megapolipeptins by genome mining of a Burkholderiales bacteria collection.</title>
        <authorList>
            <person name="Paulo B.S."/>
            <person name="Recchia M.J.J."/>
            <person name="Lee S."/>
            <person name="Fergusson C.H."/>
            <person name="Romanowski S.B."/>
            <person name="Hernandez A."/>
            <person name="Krull N."/>
            <person name="Liu D.Y."/>
            <person name="Cavanagh H."/>
            <person name="Bos A."/>
            <person name="Gray C.A."/>
            <person name="Murphy B.T."/>
            <person name="Linington R.G."/>
            <person name="Eustaquio A.S."/>
        </authorList>
    </citation>
    <scope>NUCLEOTIDE SEQUENCE [LARGE SCALE GENOMIC DNA]</scope>
    <source>
        <strain evidence="1 2">RL17-335-BIF-A</strain>
    </source>
</reference>